<evidence type="ECO:0000259" key="5">
    <source>
        <dbReference type="PROSITE" id="PS50887"/>
    </source>
</evidence>
<dbReference type="InterPro" id="IPR011006">
    <property type="entry name" value="CheY-like_superfamily"/>
</dbReference>
<comment type="caution">
    <text evidence="6">The sequence shown here is derived from an EMBL/GenBank/DDBJ whole genome shotgun (WGS) entry which is preliminary data.</text>
</comment>
<dbReference type="InterPro" id="IPR050469">
    <property type="entry name" value="Diguanylate_Cyclase"/>
</dbReference>
<dbReference type="PROSITE" id="PS50887">
    <property type="entry name" value="GGDEF"/>
    <property type="match status" value="1"/>
</dbReference>
<evidence type="ECO:0000313" key="6">
    <source>
        <dbReference type="EMBL" id="TXI29092.1"/>
    </source>
</evidence>
<comment type="caution">
    <text evidence="3">Lacks conserved residue(s) required for the propagation of feature annotation.</text>
</comment>
<sequence>MSLYSLLLFAACSIPPTPAQSGNKERKNMEGLIVEPSRTYQKLLSTAIESGGLGTRQVSTGNEALILLKQQSFDLVFIATHLQDMDGPMFSSQLRADSRTRQIPLVMITANDNKEFQDEAFSAGVTEIFSKHELDKITSYTVQFSRKRCNKAMSGRILYLEDSTSMASAVTTLLTECGYTVDHFSSGEKGLLALQDNDYDLVLADTLLKGKLNGHGIVKAIRNLENDKKDVPLLVFSVLDDVTRKVELLRSGINDYVSKPFIQEELLARVNTLISHKKLLNKAITQQNRMHELAMKDPLTGLYNRHFLLETAPSKLREAARHSIPCSLIVADIDRFKAINDNFGLASGDKVLKEVAATLTGSIRREDIAARYGEEEFALLLPHCDLAGAAMIAEKIRQSIEHLQPSGIQVTASLGVAELQFKTSDGFSDLLKAATEAVDRAKSNGCNQVSVHRP</sequence>
<dbReference type="CDD" id="cd01949">
    <property type="entry name" value="GGDEF"/>
    <property type="match status" value="1"/>
</dbReference>
<evidence type="ECO:0000313" key="7">
    <source>
        <dbReference type="Proteomes" id="UP000321055"/>
    </source>
</evidence>
<dbReference type="GO" id="GO:1902201">
    <property type="term" value="P:negative regulation of bacterial-type flagellum-dependent cell motility"/>
    <property type="evidence" value="ECO:0007669"/>
    <property type="project" value="TreeGrafter"/>
</dbReference>
<gene>
    <name evidence="6" type="ORF">E6Q60_05440</name>
</gene>
<dbReference type="InterPro" id="IPR000160">
    <property type="entry name" value="GGDEF_dom"/>
</dbReference>
<dbReference type="Gene3D" id="3.30.70.270">
    <property type="match status" value="1"/>
</dbReference>
<dbReference type="GO" id="GO:0043709">
    <property type="term" value="P:cell adhesion involved in single-species biofilm formation"/>
    <property type="evidence" value="ECO:0007669"/>
    <property type="project" value="TreeGrafter"/>
</dbReference>
<dbReference type="GO" id="GO:0052621">
    <property type="term" value="F:diguanylate cyclase activity"/>
    <property type="evidence" value="ECO:0007669"/>
    <property type="project" value="UniProtKB-EC"/>
</dbReference>
<feature type="domain" description="Response regulatory" evidence="4">
    <location>
        <begin position="30"/>
        <end position="146"/>
    </location>
</feature>
<dbReference type="PANTHER" id="PTHR45138:SF9">
    <property type="entry name" value="DIGUANYLATE CYCLASE DGCM-RELATED"/>
    <property type="match status" value="1"/>
</dbReference>
<evidence type="ECO:0000256" key="3">
    <source>
        <dbReference type="PROSITE-ProRule" id="PRU00169"/>
    </source>
</evidence>
<proteinExistence type="predicted"/>
<dbReference type="SUPFAM" id="SSF52172">
    <property type="entry name" value="CheY-like"/>
    <property type="match status" value="2"/>
</dbReference>
<dbReference type="AlphaFoldDB" id="A0A5C7VX34"/>
<dbReference type="InterPro" id="IPR001789">
    <property type="entry name" value="Sig_transdc_resp-reg_receiver"/>
</dbReference>
<dbReference type="PANTHER" id="PTHR45138">
    <property type="entry name" value="REGULATORY COMPONENTS OF SENSORY TRANSDUCTION SYSTEM"/>
    <property type="match status" value="1"/>
</dbReference>
<dbReference type="CDD" id="cd17546">
    <property type="entry name" value="REC_hyHK_CKI1_RcsC-like"/>
    <property type="match status" value="1"/>
</dbReference>
<dbReference type="InterPro" id="IPR043128">
    <property type="entry name" value="Rev_trsase/Diguanyl_cyclase"/>
</dbReference>
<evidence type="ECO:0000256" key="1">
    <source>
        <dbReference type="ARBA" id="ARBA00012528"/>
    </source>
</evidence>
<dbReference type="GO" id="GO:0000160">
    <property type="term" value="P:phosphorelay signal transduction system"/>
    <property type="evidence" value="ECO:0007669"/>
    <property type="project" value="InterPro"/>
</dbReference>
<comment type="catalytic activity">
    <reaction evidence="2">
        <text>2 GTP = 3',3'-c-di-GMP + 2 diphosphate</text>
        <dbReference type="Rhea" id="RHEA:24898"/>
        <dbReference type="ChEBI" id="CHEBI:33019"/>
        <dbReference type="ChEBI" id="CHEBI:37565"/>
        <dbReference type="ChEBI" id="CHEBI:58805"/>
        <dbReference type="EC" id="2.7.7.65"/>
    </reaction>
</comment>
<protein>
    <recommendedName>
        <fullName evidence="1">diguanylate cyclase</fullName>
        <ecNumber evidence="1">2.7.7.65</ecNumber>
    </recommendedName>
</protein>
<evidence type="ECO:0000259" key="4">
    <source>
        <dbReference type="PROSITE" id="PS50110"/>
    </source>
</evidence>
<dbReference type="PROSITE" id="PS50110">
    <property type="entry name" value="RESPONSE_REGULATORY"/>
    <property type="match status" value="2"/>
</dbReference>
<dbReference type="Gene3D" id="3.40.50.2300">
    <property type="match status" value="2"/>
</dbReference>
<dbReference type="GO" id="GO:0005886">
    <property type="term" value="C:plasma membrane"/>
    <property type="evidence" value="ECO:0007669"/>
    <property type="project" value="TreeGrafter"/>
</dbReference>
<reference evidence="6 7" key="1">
    <citation type="submission" date="2018-09" db="EMBL/GenBank/DDBJ databases">
        <title>Metagenome Assembled Genomes from an Advanced Water Purification Facility.</title>
        <authorList>
            <person name="Stamps B.W."/>
            <person name="Spear J.R."/>
        </authorList>
    </citation>
    <scope>NUCLEOTIDE SEQUENCE [LARGE SCALE GENOMIC DNA]</scope>
    <source>
        <strain evidence="6">Bin_54_1</strain>
    </source>
</reference>
<dbReference type="SMART" id="SM00448">
    <property type="entry name" value="REC"/>
    <property type="match status" value="2"/>
</dbReference>
<dbReference type="SMART" id="SM00267">
    <property type="entry name" value="GGDEF"/>
    <property type="match status" value="1"/>
</dbReference>
<dbReference type="FunFam" id="3.30.70.270:FF:000001">
    <property type="entry name" value="Diguanylate cyclase domain protein"/>
    <property type="match status" value="1"/>
</dbReference>
<name>A0A5C7VX34_9PROT</name>
<dbReference type="Proteomes" id="UP000321055">
    <property type="component" value="Unassembled WGS sequence"/>
</dbReference>
<dbReference type="Pfam" id="PF00990">
    <property type="entry name" value="GGDEF"/>
    <property type="match status" value="1"/>
</dbReference>
<feature type="modified residue" description="4-aspartylphosphate" evidence="3">
    <location>
        <position position="205"/>
    </location>
</feature>
<dbReference type="SUPFAM" id="SSF55073">
    <property type="entry name" value="Nucleotide cyclase"/>
    <property type="match status" value="1"/>
</dbReference>
<dbReference type="NCBIfam" id="TIGR00254">
    <property type="entry name" value="GGDEF"/>
    <property type="match status" value="1"/>
</dbReference>
<accession>A0A5C7VX34</accession>
<dbReference type="EC" id="2.7.7.65" evidence="1"/>
<dbReference type="InterPro" id="IPR029787">
    <property type="entry name" value="Nucleotide_cyclase"/>
</dbReference>
<feature type="domain" description="Response regulatory" evidence="4">
    <location>
        <begin position="156"/>
        <end position="274"/>
    </location>
</feature>
<organism evidence="6 7">
    <name type="scientific">Nitrosomonas oligotropha</name>
    <dbReference type="NCBI Taxonomy" id="42354"/>
    <lineage>
        <taxon>Bacteria</taxon>
        <taxon>Pseudomonadati</taxon>
        <taxon>Pseudomonadota</taxon>
        <taxon>Betaproteobacteria</taxon>
        <taxon>Nitrosomonadales</taxon>
        <taxon>Nitrosomonadaceae</taxon>
        <taxon>Nitrosomonas</taxon>
    </lineage>
</organism>
<dbReference type="EMBL" id="SSFX01000039">
    <property type="protein sequence ID" value="TXI29092.1"/>
    <property type="molecule type" value="Genomic_DNA"/>
</dbReference>
<keyword evidence="3" id="KW-0597">Phosphoprotein</keyword>
<feature type="domain" description="GGDEF" evidence="5">
    <location>
        <begin position="324"/>
        <end position="454"/>
    </location>
</feature>
<evidence type="ECO:0000256" key="2">
    <source>
        <dbReference type="ARBA" id="ARBA00034247"/>
    </source>
</evidence>
<dbReference type="Pfam" id="PF00072">
    <property type="entry name" value="Response_reg"/>
    <property type="match status" value="2"/>
</dbReference>